<gene>
    <name evidence="2" type="ORF">GCM10011609_76320</name>
</gene>
<keyword evidence="3" id="KW-1185">Reference proteome</keyword>
<evidence type="ECO:0000259" key="1">
    <source>
        <dbReference type="PROSITE" id="PS51186"/>
    </source>
</evidence>
<accession>A0ABQ2ISK6</accession>
<evidence type="ECO:0000313" key="2">
    <source>
        <dbReference type="EMBL" id="GGN23470.1"/>
    </source>
</evidence>
<dbReference type="Gene3D" id="3.40.630.30">
    <property type="match status" value="1"/>
</dbReference>
<protein>
    <recommendedName>
        <fullName evidence="1">N-acetyltransferase domain-containing protein</fullName>
    </recommendedName>
</protein>
<dbReference type="InterPro" id="IPR016181">
    <property type="entry name" value="Acyl_CoA_acyltransferase"/>
</dbReference>
<dbReference type="PROSITE" id="PS51186">
    <property type="entry name" value="GNAT"/>
    <property type="match status" value="1"/>
</dbReference>
<dbReference type="SUPFAM" id="SSF55729">
    <property type="entry name" value="Acyl-CoA N-acyltransferases (Nat)"/>
    <property type="match status" value="1"/>
</dbReference>
<dbReference type="InterPro" id="IPR000182">
    <property type="entry name" value="GNAT_dom"/>
</dbReference>
<dbReference type="EMBL" id="BMNC01000019">
    <property type="protein sequence ID" value="GGN23470.1"/>
    <property type="molecule type" value="Genomic_DNA"/>
</dbReference>
<organism evidence="2 3">
    <name type="scientific">Lentzea pudingi</name>
    <dbReference type="NCBI Taxonomy" id="1789439"/>
    <lineage>
        <taxon>Bacteria</taxon>
        <taxon>Bacillati</taxon>
        <taxon>Actinomycetota</taxon>
        <taxon>Actinomycetes</taxon>
        <taxon>Pseudonocardiales</taxon>
        <taxon>Pseudonocardiaceae</taxon>
        <taxon>Lentzea</taxon>
    </lineage>
</organism>
<comment type="caution">
    <text evidence="2">The sequence shown here is derived from an EMBL/GenBank/DDBJ whole genome shotgun (WGS) entry which is preliminary data.</text>
</comment>
<dbReference type="Proteomes" id="UP000597656">
    <property type="component" value="Unassembled WGS sequence"/>
</dbReference>
<dbReference type="CDD" id="cd04301">
    <property type="entry name" value="NAT_SF"/>
    <property type="match status" value="1"/>
</dbReference>
<dbReference type="Pfam" id="PF13508">
    <property type="entry name" value="Acetyltransf_7"/>
    <property type="match status" value="1"/>
</dbReference>
<name>A0ABQ2ISK6_9PSEU</name>
<sequence>MGYLLANNHLTFLANGPVAWVEELMVESHRRSGAGRELMGYAENWASESGAAYLALASRRAGPFYLALGYEDSAVFSGRPWCSATASR</sequence>
<feature type="domain" description="N-acetyltransferase" evidence="1">
    <location>
        <begin position="1"/>
        <end position="88"/>
    </location>
</feature>
<proteinExistence type="predicted"/>
<evidence type="ECO:0000313" key="3">
    <source>
        <dbReference type="Proteomes" id="UP000597656"/>
    </source>
</evidence>
<reference evidence="3" key="1">
    <citation type="journal article" date="2019" name="Int. J. Syst. Evol. Microbiol.">
        <title>The Global Catalogue of Microorganisms (GCM) 10K type strain sequencing project: providing services to taxonomists for standard genome sequencing and annotation.</title>
        <authorList>
            <consortium name="The Broad Institute Genomics Platform"/>
            <consortium name="The Broad Institute Genome Sequencing Center for Infectious Disease"/>
            <person name="Wu L."/>
            <person name="Ma J."/>
        </authorList>
    </citation>
    <scope>NUCLEOTIDE SEQUENCE [LARGE SCALE GENOMIC DNA]</scope>
    <source>
        <strain evidence="3">CGMCC 4.7319</strain>
    </source>
</reference>